<comment type="caution">
    <text evidence="1">The sequence shown here is derived from an EMBL/GenBank/DDBJ whole genome shotgun (WGS) entry which is preliminary data.</text>
</comment>
<name>A0A178WMG2_ARATH</name>
<proteinExistence type="predicted"/>
<sequence length="56" mass="6651">MLRSFPFSLLPIPMVNFVKKFLFCHHNTSKPSPRLFLCFGHIYISKSIMIHVMNKR</sequence>
<dbReference type="AlphaFoldDB" id="A0A178WMG2"/>
<dbReference type="Proteomes" id="UP000078284">
    <property type="component" value="Chromosome 1"/>
</dbReference>
<organism evidence="1 2">
    <name type="scientific">Arabidopsis thaliana</name>
    <name type="common">Mouse-ear cress</name>
    <dbReference type="NCBI Taxonomy" id="3702"/>
    <lineage>
        <taxon>Eukaryota</taxon>
        <taxon>Viridiplantae</taxon>
        <taxon>Streptophyta</taxon>
        <taxon>Embryophyta</taxon>
        <taxon>Tracheophyta</taxon>
        <taxon>Spermatophyta</taxon>
        <taxon>Magnoliopsida</taxon>
        <taxon>eudicotyledons</taxon>
        <taxon>Gunneridae</taxon>
        <taxon>Pentapetalae</taxon>
        <taxon>rosids</taxon>
        <taxon>malvids</taxon>
        <taxon>Brassicales</taxon>
        <taxon>Brassicaceae</taxon>
        <taxon>Camelineae</taxon>
        <taxon>Arabidopsis</taxon>
    </lineage>
</organism>
<gene>
    <name evidence="1" type="ordered locus">AXX17_At1g11110</name>
</gene>
<evidence type="ECO:0000313" key="2">
    <source>
        <dbReference type="Proteomes" id="UP000078284"/>
    </source>
</evidence>
<evidence type="ECO:0000313" key="1">
    <source>
        <dbReference type="EMBL" id="OAP18302.1"/>
    </source>
</evidence>
<protein>
    <submittedName>
        <fullName evidence="1">Uncharacterized protein</fullName>
    </submittedName>
</protein>
<dbReference type="EMBL" id="LUHQ01000001">
    <property type="protein sequence ID" value="OAP18302.1"/>
    <property type="molecule type" value="Genomic_DNA"/>
</dbReference>
<accession>A0A178WMG2</accession>
<reference evidence="2" key="1">
    <citation type="journal article" date="2016" name="Proc. Natl. Acad. Sci. U.S.A.">
        <title>Chromosome-level assembly of Arabidopsis thaliana Ler reveals the extent of translocation and inversion polymorphisms.</title>
        <authorList>
            <person name="Zapata L."/>
            <person name="Ding J."/>
            <person name="Willing E.M."/>
            <person name="Hartwig B."/>
            <person name="Bezdan D."/>
            <person name="Jiao W.B."/>
            <person name="Patel V."/>
            <person name="Velikkakam James G."/>
            <person name="Koornneef M."/>
            <person name="Ossowski S."/>
            <person name="Schneeberger K."/>
        </authorList>
    </citation>
    <scope>NUCLEOTIDE SEQUENCE [LARGE SCALE GENOMIC DNA]</scope>
    <source>
        <strain evidence="2">cv. Landsberg erecta</strain>
    </source>
</reference>